<dbReference type="Proteomes" id="UP000662939">
    <property type="component" value="Plasmid p1"/>
</dbReference>
<feature type="transmembrane region" description="Helical" evidence="1">
    <location>
        <begin position="12"/>
        <end position="36"/>
    </location>
</feature>
<keyword evidence="1" id="KW-0812">Transmembrane</keyword>
<feature type="domain" description="M23ase beta-sheet core" evidence="2">
    <location>
        <begin position="236"/>
        <end position="349"/>
    </location>
</feature>
<accession>A0A895XVA8</accession>
<organism evidence="3 4">
    <name type="scientific">Natronoglycomyces albus</name>
    <dbReference type="NCBI Taxonomy" id="2811108"/>
    <lineage>
        <taxon>Bacteria</taxon>
        <taxon>Bacillati</taxon>
        <taxon>Actinomycetota</taxon>
        <taxon>Actinomycetes</taxon>
        <taxon>Glycomycetales</taxon>
        <taxon>Glycomycetaceae</taxon>
        <taxon>Natronoglycomyces</taxon>
    </lineage>
</organism>
<reference evidence="3" key="1">
    <citation type="submission" date="2021-02" db="EMBL/GenBank/DDBJ databases">
        <title>Natronoglycomyces albus gen. nov., sp. nov, a haloalkaliphilic actinobacterium from a soda solonchak soil.</title>
        <authorList>
            <person name="Sorokin D.Y."/>
            <person name="Khijniak T.V."/>
            <person name="Zakharycheva A.P."/>
            <person name="Boueva O.V."/>
            <person name="Ariskina E.V."/>
            <person name="Hahnke R.L."/>
            <person name="Bunk B."/>
            <person name="Sproer C."/>
            <person name="Schumann P."/>
            <person name="Evtushenko L.I."/>
            <person name="Kublanov I.V."/>
        </authorList>
    </citation>
    <scope>NUCLEOTIDE SEQUENCE</scope>
    <source>
        <strain evidence="3">DSM 106290</strain>
        <plasmid evidence="3">p1</plasmid>
    </source>
</reference>
<name>A0A895XVA8_9ACTN</name>
<protein>
    <submittedName>
        <fullName evidence="3">M23 family metallopeptidase</fullName>
    </submittedName>
</protein>
<dbReference type="Gene3D" id="2.70.70.10">
    <property type="entry name" value="Glucose Permease (Domain IIA)"/>
    <property type="match status" value="1"/>
</dbReference>
<dbReference type="InterPro" id="IPR050570">
    <property type="entry name" value="Cell_wall_metabolism_enzyme"/>
</dbReference>
<dbReference type="InterPro" id="IPR016047">
    <property type="entry name" value="M23ase_b-sheet_dom"/>
</dbReference>
<dbReference type="AlphaFoldDB" id="A0A895XVA8"/>
<dbReference type="PANTHER" id="PTHR21666">
    <property type="entry name" value="PEPTIDASE-RELATED"/>
    <property type="match status" value="1"/>
</dbReference>
<dbReference type="GO" id="GO:0004222">
    <property type="term" value="F:metalloendopeptidase activity"/>
    <property type="evidence" value="ECO:0007669"/>
    <property type="project" value="TreeGrafter"/>
</dbReference>
<dbReference type="EMBL" id="CP070498">
    <property type="protein sequence ID" value="QSB07189.1"/>
    <property type="molecule type" value="Genomic_DNA"/>
</dbReference>
<dbReference type="KEGG" id="nav:JQS30_16935"/>
<dbReference type="InterPro" id="IPR011055">
    <property type="entry name" value="Dup_hybrid_motif"/>
</dbReference>
<evidence type="ECO:0000256" key="1">
    <source>
        <dbReference type="SAM" id="Phobius"/>
    </source>
</evidence>
<evidence type="ECO:0000313" key="4">
    <source>
        <dbReference type="Proteomes" id="UP000662939"/>
    </source>
</evidence>
<evidence type="ECO:0000259" key="2">
    <source>
        <dbReference type="Pfam" id="PF01551"/>
    </source>
</evidence>
<dbReference type="Pfam" id="PF01551">
    <property type="entry name" value="Peptidase_M23"/>
    <property type="match status" value="1"/>
</dbReference>
<gene>
    <name evidence="3" type="ORF">JQS30_16935</name>
</gene>
<dbReference type="CDD" id="cd12797">
    <property type="entry name" value="M23_peptidase"/>
    <property type="match status" value="1"/>
</dbReference>
<keyword evidence="1" id="KW-0472">Membrane</keyword>
<sequence length="373" mass="40180">MTSEQANYRLPVILAVVMTVLAGLGVAVVVPLMFFLSSTDVCQIRPGADRDRESVVGPWGPHQVDHAETIIFQGIEQGMTPFAWQIALATALQESRLEMYANEDVPESLDLPHDRVGSDHDSVGLFQQRPSMGWGSVAELMDAATSAQKFYTALLDVEGWESMSVAEAAQAVQVSAYPDAYEHWAEEADILIAELTGLESWAMCAYEYSPPSVGASGWVAPVDAPLWDGFGTRGGQHFGVDLGAERHIPIVAAATGVVRTSECNTPQGCGEGSREFSGCGWMVVIDHDHYLIPEDAVWDGMATRYCHMQSQPLVSEGEWVTAGQVIGYVGNSGDSSAPHLHYEVHQNVSPSGRVANATAIDPVAWHEDVGAPL</sequence>
<geneLocation type="plasmid" evidence="3 4">
    <name>p1</name>
</geneLocation>
<dbReference type="RefSeq" id="WP_213173184.1">
    <property type="nucleotide sequence ID" value="NZ_CP070498.1"/>
</dbReference>
<dbReference type="PANTHER" id="PTHR21666:SF270">
    <property type="entry name" value="MUREIN HYDROLASE ACTIVATOR ENVC"/>
    <property type="match status" value="1"/>
</dbReference>
<keyword evidence="4" id="KW-1185">Reference proteome</keyword>
<evidence type="ECO:0000313" key="3">
    <source>
        <dbReference type="EMBL" id="QSB07189.1"/>
    </source>
</evidence>
<proteinExistence type="predicted"/>
<keyword evidence="3" id="KW-0614">Plasmid</keyword>
<dbReference type="SUPFAM" id="SSF51261">
    <property type="entry name" value="Duplicated hybrid motif"/>
    <property type="match status" value="1"/>
</dbReference>
<keyword evidence="1" id="KW-1133">Transmembrane helix</keyword>